<accession>A0A9P7I4G5</accession>
<dbReference type="InterPro" id="IPR040632">
    <property type="entry name" value="Sulfotransfer_4"/>
</dbReference>
<keyword evidence="1" id="KW-1133">Transmembrane helix</keyword>
<reference evidence="2" key="2">
    <citation type="submission" date="2020-10" db="EMBL/GenBank/DDBJ databases">
        <authorList>
            <person name="Peck L.D."/>
            <person name="Nowell R.W."/>
            <person name="Flood J."/>
            <person name="Ryan M.J."/>
            <person name="Barraclough T.G."/>
        </authorList>
    </citation>
    <scope>NUCLEOTIDE SEQUENCE</scope>
    <source>
        <strain evidence="2">IMI 127659i</strain>
    </source>
</reference>
<dbReference type="Proteomes" id="UP000750502">
    <property type="component" value="Unassembled WGS sequence"/>
</dbReference>
<proteinExistence type="predicted"/>
<protein>
    <submittedName>
        <fullName evidence="2">Uncharacterized protein</fullName>
    </submittedName>
</protein>
<dbReference type="EMBL" id="JADFTT010000017">
    <property type="protein sequence ID" value="KAG5772886.1"/>
    <property type="molecule type" value="Genomic_DNA"/>
</dbReference>
<evidence type="ECO:0000256" key="1">
    <source>
        <dbReference type="SAM" id="Phobius"/>
    </source>
</evidence>
<dbReference type="Gene3D" id="3.40.50.300">
    <property type="entry name" value="P-loop containing nucleotide triphosphate hydrolases"/>
    <property type="match status" value="1"/>
</dbReference>
<organism evidence="2 3">
    <name type="scientific">Fusarium xylarioides</name>
    <dbReference type="NCBI Taxonomy" id="221167"/>
    <lineage>
        <taxon>Eukaryota</taxon>
        <taxon>Fungi</taxon>
        <taxon>Dikarya</taxon>
        <taxon>Ascomycota</taxon>
        <taxon>Pezizomycotina</taxon>
        <taxon>Sordariomycetes</taxon>
        <taxon>Hypocreomycetidae</taxon>
        <taxon>Hypocreales</taxon>
        <taxon>Nectriaceae</taxon>
        <taxon>Fusarium</taxon>
        <taxon>Fusarium fujikuroi species complex</taxon>
    </lineage>
</organism>
<dbReference type="InterPro" id="IPR027417">
    <property type="entry name" value="P-loop_NTPase"/>
</dbReference>
<keyword evidence="1" id="KW-0812">Transmembrane</keyword>
<feature type="transmembrane region" description="Helical" evidence="1">
    <location>
        <begin position="248"/>
        <end position="270"/>
    </location>
</feature>
<dbReference type="SUPFAM" id="SSF52540">
    <property type="entry name" value="P-loop containing nucleoside triphosphate hydrolases"/>
    <property type="match status" value="1"/>
</dbReference>
<evidence type="ECO:0000313" key="3">
    <source>
        <dbReference type="Proteomes" id="UP000750502"/>
    </source>
</evidence>
<sequence length="306" mass="35709">MSPAKIAKEMRLIDQQPEPPKDGTNIEVLVLGMPRTGTLSILAAFQVLGYKPFHASMMEQYPHLLPLYMEAMQAKFEQKVEPYGRKEFDKLFLGKWDVSCNMPGSLMADELIAAYPNAKIILTTRDVDKWQHSMKESVDAAAKWKTIDYLASWDPDRIGLWWKYHKYQHSLRPVLAPNGEKQAYLDHYEHINKIVPSERLLNYHVSEGWEPLCKFLGKDVPNVSFPNVNNKNSFLAGRRRRWFQLLRIMLWVVFRKLLVPFLLAVLLYLVCQPKVRYWVHWQLHLRAERLFTHAQGGKDNSNGTVF</sequence>
<dbReference type="OrthoDB" id="408152at2759"/>
<gene>
    <name evidence="2" type="ORF">H9Q72_001065</name>
</gene>
<dbReference type="Pfam" id="PF17784">
    <property type="entry name" value="Sulfotransfer_4"/>
    <property type="match status" value="1"/>
</dbReference>
<name>A0A9P7I4G5_9HYPO</name>
<dbReference type="AlphaFoldDB" id="A0A9P7I4G5"/>
<reference evidence="2" key="1">
    <citation type="journal article" date="2020" name="bioRxiv">
        <title>Historical genomics reveals the evolutionary mechanisms behind multiple outbreaks of the host-specific coffee wilt pathogen Fusarium xylarioides.</title>
        <authorList>
            <person name="Peck D."/>
            <person name="Nowell R.W."/>
            <person name="Flood J."/>
            <person name="Ryan M.J."/>
            <person name="Barraclough T.G."/>
        </authorList>
    </citation>
    <scope>NUCLEOTIDE SEQUENCE</scope>
    <source>
        <strain evidence="2">IMI 127659i</strain>
    </source>
</reference>
<evidence type="ECO:0000313" key="2">
    <source>
        <dbReference type="EMBL" id="KAG5772886.1"/>
    </source>
</evidence>
<dbReference type="PANTHER" id="PTHR36978">
    <property type="entry name" value="P-LOOP CONTAINING NUCLEOTIDE TRIPHOSPHATE HYDROLASE"/>
    <property type="match status" value="1"/>
</dbReference>
<keyword evidence="1" id="KW-0472">Membrane</keyword>
<keyword evidence="3" id="KW-1185">Reference proteome</keyword>
<dbReference type="PANTHER" id="PTHR36978:SF4">
    <property type="entry name" value="P-LOOP CONTAINING NUCLEOSIDE TRIPHOSPHATE HYDROLASE PROTEIN"/>
    <property type="match status" value="1"/>
</dbReference>
<comment type="caution">
    <text evidence="2">The sequence shown here is derived from an EMBL/GenBank/DDBJ whole genome shotgun (WGS) entry which is preliminary data.</text>
</comment>